<evidence type="ECO:0000256" key="2">
    <source>
        <dbReference type="SAM" id="MobiDB-lite"/>
    </source>
</evidence>
<dbReference type="OrthoDB" id="10313451at2759"/>
<protein>
    <recommendedName>
        <fullName evidence="8">C2H2-type domain-containing protein</fullName>
    </recommendedName>
</protein>
<feature type="domain" description="C2H2-type" evidence="4">
    <location>
        <begin position="316"/>
        <end position="344"/>
    </location>
</feature>
<sequence>MAPDVQSDSPQARQISDKKRPKWSPEEDVLIIELRQRGMAWGDISKELPGRSALSCRLHYQNYLERRKQADPSRKCGRKLQRRCPSPGGPLKLCTGNWENKKWRDDLGQFRSHSLNPHQNAHVPFSSLPLRNSTPYPKGTAATQLLSQRWVILRRGIGRGWRDYRRRGFIPIIAVQLGFDTAAFDMIFASRMELEFFVTSQANPPETLSHRESRELCKTIELIYARLIIAEDIISALEAGHYLDEAFGGRICSLRDIKRRLRPYQQHDRHESRPHLHKCPAARCQHQFETADNLPRHIRNTADLSHRFDKEILDGRYCFQCGKEFASAKSLWLHEKNDHLESSRSRIDAFRQLRRASQHPTCCPSRKRKLGDCERGATSGNLRDQRQKRSDLSRTPSSGNTVHSARKQNQQRVPEEQRPDPQPVVEGTAADKVGELPFHAVMQPSSTGSEISAFDYSVNSVADPSSIHSSYIGPSGSIFDYSVDSMADPSSIHSSYIG</sequence>
<feature type="region of interest" description="Disordered" evidence="2">
    <location>
        <begin position="1"/>
        <end position="24"/>
    </location>
</feature>
<feature type="compositionally biased region" description="Basic and acidic residues" evidence="2">
    <location>
        <begin position="383"/>
        <end position="392"/>
    </location>
</feature>
<keyword evidence="1" id="KW-0479">Metal-binding</keyword>
<feature type="compositionally biased region" description="Polar residues" evidence="2">
    <location>
        <begin position="393"/>
        <end position="412"/>
    </location>
</feature>
<reference evidence="6" key="1">
    <citation type="submission" date="2021-01" db="EMBL/GenBank/DDBJ databases">
        <title>Chromosome-level genome assembly of a human fungal pathogen reveals clustering of transcriptionally co-regulated genes.</title>
        <authorList>
            <person name="Voorhies M."/>
            <person name="Cohen S."/>
            <person name="Shea T.P."/>
            <person name="Petrus S."/>
            <person name="Munoz J.F."/>
            <person name="Poplawski S."/>
            <person name="Goldman W.E."/>
            <person name="Michael T."/>
            <person name="Cuomo C.A."/>
            <person name="Sil A."/>
            <person name="Beyhan S."/>
        </authorList>
    </citation>
    <scope>NUCLEOTIDE SEQUENCE</scope>
    <source>
        <strain evidence="6">WU24</strain>
    </source>
</reference>
<dbReference type="InterPro" id="IPR001005">
    <property type="entry name" value="SANT/Myb"/>
</dbReference>
<dbReference type="Gene3D" id="1.10.10.60">
    <property type="entry name" value="Homeodomain-like"/>
    <property type="match status" value="1"/>
</dbReference>
<dbReference type="PROSITE" id="PS00028">
    <property type="entry name" value="ZINC_FINGER_C2H2_1"/>
    <property type="match status" value="1"/>
</dbReference>
<accession>A0A8A1MHA2</accession>
<dbReference type="EMBL" id="CP069115">
    <property type="protein sequence ID" value="QSS65998.1"/>
    <property type="molecule type" value="Genomic_DNA"/>
</dbReference>
<evidence type="ECO:0008006" key="8">
    <source>
        <dbReference type="Google" id="ProtNLM"/>
    </source>
</evidence>
<feature type="region of interest" description="Disordered" evidence="2">
    <location>
        <begin position="354"/>
        <end position="426"/>
    </location>
</feature>
<evidence type="ECO:0000259" key="5">
    <source>
        <dbReference type="PROSITE" id="PS51294"/>
    </source>
</evidence>
<dbReference type="PROSITE" id="PS50090">
    <property type="entry name" value="MYB_LIKE"/>
    <property type="match status" value="1"/>
</dbReference>
<feature type="domain" description="HTH myb-type" evidence="5">
    <location>
        <begin position="15"/>
        <end position="68"/>
    </location>
</feature>
<evidence type="ECO:0000259" key="3">
    <source>
        <dbReference type="PROSITE" id="PS50090"/>
    </source>
</evidence>
<dbReference type="PROSITE" id="PS51294">
    <property type="entry name" value="HTH_MYB"/>
    <property type="match status" value="1"/>
</dbReference>
<proteinExistence type="predicted"/>
<dbReference type="Gene3D" id="3.30.160.60">
    <property type="entry name" value="Classic Zinc Finger"/>
    <property type="match status" value="1"/>
</dbReference>
<organism evidence="6 7">
    <name type="scientific">Ajellomyces capsulatus</name>
    <name type="common">Darling's disease fungus</name>
    <name type="synonym">Histoplasma capsulatum</name>
    <dbReference type="NCBI Taxonomy" id="5037"/>
    <lineage>
        <taxon>Eukaryota</taxon>
        <taxon>Fungi</taxon>
        <taxon>Dikarya</taxon>
        <taxon>Ascomycota</taxon>
        <taxon>Pezizomycotina</taxon>
        <taxon>Eurotiomycetes</taxon>
        <taxon>Eurotiomycetidae</taxon>
        <taxon>Onygenales</taxon>
        <taxon>Ajellomycetaceae</taxon>
        <taxon>Histoplasma</taxon>
    </lineage>
</organism>
<dbReference type="Pfam" id="PF00249">
    <property type="entry name" value="Myb_DNA-binding"/>
    <property type="match status" value="1"/>
</dbReference>
<name>A0A8A1MHA2_AJECA</name>
<dbReference type="SMART" id="SM00355">
    <property type="entry name" value="ZnF_C2H2"/>
    <property type="match status" value="2"/>
</dbReference>
<feature type="domain" description="C2H2-type" evidence="4">
    <location>
        <begin position="277"/>
        <end position="311"/>
    </location>
</feature>
<dbReference type="SUPFAM" id="SSF46689">
    <property type="entry name" value="Homeodomain-like"/>
    <property type="match status" value="1"/>
</dbReference>
<dbReference type="GO" id="GO:0008270">
    <property type="term" value="F:zinc ion binding"/>
    <property type="evidence" value="ECO:0007669"/>
    <property type="project" value="UniProtKB-KW"/>
</dbReference>
<dbReference type="InterPro" id="IPR009057">
    <property type="entry name" value="Homeodomain-like_sf"/>
</dbReference>
<evidence type="ECO:0000259" key="4">
    <source>
        <dbReference type="PROSITE" id="PS50157"/>
    </source>
</evidence>
<dbReference type="AlphaFoldDB" id="A0A8A1MHA2"/>
<gene>
    <name evidence="6" type="ORF">I7I51_06849</name>
</gene>
<evidence type="ECO:0000313" key="7">
    <source>
        <dbReference type="Proteomes" id="UP000663671"/>
    </source>
</evidence>
<dbReference type="PROSITE" id="PS50157">
    <property type="entry name" value="ZINC_FINGER_C2H2_2"/>
    <property type="match status" value="2"/>
</dbReference>
<dbReference type="VEuPathDB" id="FungiDB:I7I51_06849"/>
<dbReference type="InterPro" id="IPR017930">
    <property type="entry name" value="Myb_dom"/>
</dbReference>
<feature type="non-terminal residue" evidence="6">
    <location>
        <position position="498"/>
    </location>
</feature>
<dbReference type="SMART" id="SM00717">
    <property type="entry name" value="SANT"/>
    <property type="match status" value="1"/>
</dbReference>
<keyword evidence="1" id="KW-0863">Zinc-finger</keyword>
<feature type="compositionally biased region" description="Polar residues" evidence="2">
    <location>
        <begin position="1"/>
        <end position="14"/>
    </location>
</feature>
<dbReference type="InterPro" id="IPR013087">
    <property type="entry name" value="Znf_C2H2_type"/>
</dbReference>
<keyword evidence="1" id="KW-0862">Zinc</keyword>
<evidence type="ECO:0000313" key="6">
    <source>
        <dbReference type="EMBL" id="QSS65998.1"/>
    </source>
</evidence>
<dbReference type="CDD" id="cd00167">
    <property type="entry name" value="SANT"/>
    <property type="match status" value="1"/>
</dbReference>
<evidence type="ECO:0000256" key="1">
    <source>
        <dbReference type="PROSITE-ProRule" id="PRU00042"/>
    </source>
</evidence>
<feature type="domain" description="Myb-like" evidence="3">
    <location>
        <begin position="15"/>
        <end position="64"/>
    </location>
</feature>
<dbReference type="Proteomes" id="UP000663671">
    <property type="component" value="Chromosome 3"/>
</dbReference>